<gene>
    <name evidence="1" type="ORF">GCM10023183_08700</name>
</gene>
<name>A0ABP8FB37_9BACT</name>
<evidence type="ECO:0000313" key="2">
    <source>
        <dbReference type="Proteomes" id="UP001501844"/>
    </source>
</evidence>
<protein>
    <submittedName>
        <fullName evidence="1">Uncharacterized protein</fullName>
    </submittedName>
</protein>
<reference evidence="2" key="1">
    <citation type="journal article" date="2019" name="Int. J. Syst. Evol. Microbiol.">
        <title>The Global Catalogue of Microorganisms (GCM) 10K type strain sequencing project: providing services to taxonomists for standard genome sequencing and annotation.</title>
        <authorList>
            <consortium name="The Broad Institute Genomics Platform"/>
            <consortium name="The Broad Institute Genome Sequencing Center for Infectious Disease"/>
            <person name="Wu L."/>
            <person name="Ma J."/>
        </authorList>
    </citation>
    <scope>NUCLEOTIDE SEQUENCE [LARGE SCALE GENOMIC DNA]</scope>
    <source>
        <strain evidence="2">JCM 17917</strain>
    </source>
</reference>
<accession>A0ABP8FB37</accession>
<organism evidence="1 2">
    <name type="scientific">Nibribacter koreensis</name>
    <dbReference type="NCBI Taxonomy" id="1084519"/>
    <lineage>
        <taxon>Bacteria</taxon>
        <taxon>Pseudomonadati</taxon>
        <taxon>Bacteroidota</taxon>
        <taxon>Cytophagia</taxon>
        <taxon>Cytophagales</taxon>
        <taxon>Hymenobacteraceae</taxon>
        <taxon>Nibribacter</taxon>
    </lineage>
</organism>
<evidence type="ECO:0000313" key="1">
    <source>
        <dbReference type="EMBL" id="GAA4299431.1"/>
    </source>
</evidence>
<keyword evidence="2" id="KW-1185">Reference proteome</keyword>
<proteinExistence type="predicted"/>
<sequence length="49" mass="5891">MTPPDRYHWQVDPDKSRFWQATPTGWELVSFGPRRPIARLRPKQRTVNN</sequence>
<comment type="caution">
    <text evidence="1">The sequence shown here is derived from an EMBL/GenBank/DDBJ whole genome shotgun (WGS) entry which is preliminary data.</text>
</comment>
<dbReference type="EMBL" id="BAABGX010000001">
    <property type="protein sequence ID" value="GAA4299431.1"/>
    <property type="molecule type" value="Genomic_DNA"/>
</dbReference>
<dbReference type="Proteomes" id="UP001501844">
    <property type="component" value="Unassembled WGS sequence"/>
</dbReference>